<proteinExistence type="predicted"/>
<evidence type="ECO:0000313" key="2">
    <source>
        <dbReference type="Proteomes" id="UP001195483"/>
    </source>
</evidence>
<comment type="caution">
    <text evidence="1">The sequence shown here is derived from an EMBL/GenBank/DDBJ whole genome shotgun (WGS) entry which is preliminary data.</text>
</comment>
<gene>
    <name evidence="1" type="ORF">CHS0354_028146</name>
</gene>
<sequence>MSYADSILDKMSYADDILNKLILHDTYAIIVFCGYQYSLKIQFILVVKPLYNGQLLIKNVEFISILTLCTMYRSFVHQPQLFVVPCVVYLLIPLKKGLLQSEVSQTLWIFMSRCPIYTRLPPLTKCFWDITNAFNDLADIEDYLKLIEIQEIYSQFKQQSETLQTCPLRKLKCKRRHRRAHK</sequence>
<reference evidence="1" key="2">
    <citation type="journal article" date="2021" name="Genome Biol. Evol.">
        <title>Developing a high-quality reference genome for a parasitic bivalve with doubly uniparental inheritance (Bivalvia: Unionida).</title>
        <authorList>
            <person name="Smith C.H."/>
        </authorList>
    </citation>
    <scope>NUCLEOTIDE SEQUENCE</scope>
    <source>
        <strain evidence="1">CHS0354</strain>
        <tissue evidence="1">Mantle</tissue>
    </source>
</reference>
<accession>A0AAE0TJG9</accession>
<dbReference type="AlphaFoldDB" id="A0AAE0TJG9"/>
<name>A0AAE0TJG9_9BIVA</name>
<evidence type="ECO:0000313" key="1">
    <source>
        <dbReference type="EMBL" id="KAK3610748.1"/>
    </source>
</evidence>
<protein>
    <submittedName>
        <fullName evidence="1">Uncharacterized protein</fullName>
    </submittedName>
</protein>
<dbReference type="EMBL" id="JAEAOA010001692">
    <property type="protein sequence ID" value="KAK3610748.1"/>
    <property type="molecule type" value="Genomic_DNA"/>
</dbReference>
<dbReference type="Proteomes" id="UP001195483">
    <property type="component" value="Unassembled WGS sequence"/>
</dbReference>
<reference evidence="1" key="3">
    <citation type="submission" date="2023-05" db="EMBL/GenBank/DDBJ databases">
        <authorList>
            <person name="Smith C.H."/>
        </authorList>
    </citation>
    <scope>NUCLEOTIDE SEQUENCE</scope>
    <source>
        <strain evidence="1">CHS0354</strain>
        <tissue evidence="1">Mantle</tissue>
    </source>
</reference>
<keyword evidence="2" id="KW-1185">Reference proteome</keyword>
<reference evidence="1" key="1">
    <citation type="journal article" date="2021" name="Genome Biol. Evol.">
        <title>A High-Quality Reference Genome for a Parasitic Bivalve with Doubly Uniparental Inheritance (Bivalvia: Unionida).</title>
        <authorList>
            <person name="Smith C.H."/>
        </authorList>
    </citation>
    <scope>NUCLEOTIDE SEQUENCE</scope>
    <source>
        <strain evidence="1">CHS0354</strain>
    </source>
</reference>
<organism evidence="1 2">
    <name type="scientific">Potamilus streckersoni</name>
    <dbReference type="NCBI Taxonomy" id="2493646"/>
    <lineage>
        <taxon>Eukaryota</taxon>
        <taxon>Metazoa</taxon>
        <taxon>Spiralia</taxon>
        <taxon>Lophotrochozoa</taxon>
        <taxon>Mollusca</taxon>
        <taxon>Bivalvia</taxon>
        <taxon>Autobranchia</taxon>
        <taxon>Heteroconchia</taxon>
        <taxon>Palaeoheterodonta</taxon>
        <taxon>Unionida</taxon>
        <taxon>Unionoidea</taxon>
        <taxon>Unionidae</taxon>
        <taxon>Ambleminae</taxon>
        <taxon>Lampsilini</taxon>
        <taxon>Potamilus</taxon>
    </lineage>
</organism>